<dbReference type="GO" id="GO:0047134">
    <property type="term" value="F:protein-disulfide reductase [NAD(P)H] activity"/>
    <property type="evidence" value="ECO:0007669"/>
    <property type="project" value="InterPro"/>
</dbReference>
<reference evidence="4" key="1">
    <citation type="submission" date="2019-05" db="EMBL/GenBank/DDBJ databases">
        <title>Annotation for the trematode Fasciolopsis buski.</title>
        <authorList>
            <person name="Choi Y.-J."/>
        </authorList>
    </citation>
    <scope>NUCLEOTIDE SEQUENCE</scope>
    <source>
        <strain evidence="4">HT</strain>
        <tissue evidence="4">Whole worm</tissue>
    </source>
</reference>
<comment type="caution">
    <text evidence="4">The sequence shown here is derived from an EMBL/GenBank/DDBJ whole genome shotgun (WGS) entry which is preliminary data.</text>
</comment>
<sequence length="133" mass="14912">MPAEELFVESIDHLLSTAKAALESKHHVFVFFSGSTDLKTGDSWSIDCQKAEPVLEDCLKRSKDGDVFIMIEVGSESEWTSPDNRFRTHPVFQLKNIPTVVSLRLVGDELSVADRIECSSCHNKDALEKLFNV</sequence>
<dbReference type="EMBL" id="LUCM01003914">
    <property type="protein sequence ID" value="KAA0195124.1"/>
    <property type="molecule type" value="Genomic_DNA"/>
</dbReference>
<evidence type="ECO:0000259" key="3">
    <source>
        <dbReference type="Pfam" id="PF06110"/>
    </source>
</evidence>
<dbReference type="PANTHER" id="PTHR12452:SF0">
    <property type="entry name" value="THIOREDOXIN DOMAIN-CONTAINING PROTEIN 17"/>
    <property type="match status" value="1"/>
</dbReference>
<dbReference type="InterPro" id="IPR045108">
    <property type="entry name" value="TXNDC17-like"/>
</dbReference>
<dbReference type="GO" id="GO:0003743">
    <property type="term" value="F:translation initiation factor activity"/>
    <property type="evidence" value="ECO:0007669"/>
    <property type="project" value="UniProtKB-KW"/>
</dbReference>
<dbReference type="Gene3D" id="3.40.30.10">
    <property type="entry name" value="Glutaredoxin"/>
    <property type="match status" value="1"/>
</dbReference>
<gene>
    <name evidence="4" type="ORF">FBUS_02606</name>
</gene>
<dbReference type="OrthoDB" id="78947at2759"/>
<dbReference type="Proteomes" id="UP000728185">
    <property type="component" value="Unassembled WGS sequence"/>
</dbReference>
<dbReference type="GO" id="GO:0005829">
    <property type="term" value="C:cytosol"/>
    <property type="evidence" value="ECO:0007669"/>
    <property type="project" value="TreeGrafter"/>
</dbReference>
<evidence type="ECO:0000256" key="2">
    <source>
        <dbReference type="ARBA" id="ARBA00016949"/>
    </source>
</evidence>
<name>A0A8E0S3G0_9TREM</name>
<protein>
    <recommendedName>
        <fullName evidence="2">Thioredoxin domain-containing protein 17</fullName>
    </recommendedName>
</protein>
<evidence type="ECO:0000256" key="1">
    <source>
        <dbReference type="ARBA" id="ARBA00008987"/>
    </source>
</evidence>
<evidence type="ECO:0000313" key="4">
    <source>
        <dbReference type="EMBL" id="KAA0195124.1"/>
    </source>
</evidence>
<proteinExistence type="inferred from homology"/>
<accession>A0A8E0S3G0</accession>
<keyword evidence="5" id="KW-1185">Reference proteome</keyword>
<dbReference type="InterPro" id="IPR036249">
    <property type="entry name" value="Thioredoxin-like_sf"/>
</dbReference>
<feature type="domain" description="Thioredoxin" evidence="3">
    <location>
        <begin position="19"/>
        <end position="131"/>
    </location>
</feature>
<comment type="similarity">
    <text evidence="1">Belongs to the thioredoxin family.</text>
</comment>
<keyword evidence="4" id="KW-0648">Protein biosynthesis</keyword>
<dbReference type="Pfam" id="PF06110">
    <property type="entry name" value="TXD17-like_Trx"/>
    <property type="match status" value="1"/>
</dbReference>
<evidence type="ECO:0000313" key="5">
    <source>
        <dbReference type="Proteomes" id="UP000728185"/>
    </source>
</evidence>
<dbReference type="SUPFAM" id="SSF52833">
    <property type="entry name" value="Thioredoxin-like"/>
    <property type="match status" value="1"/>
</dbReference>
<dbReference type="InterPro" id="IPR010357">
    <property type="entry name" value="TXNDC17_dom"/>
</dbReference>
<dbReference type="PANTHER" id="PTHR12452">
    <property type="entry name" value="42-9-9 PROTEIN-RELATED"/>
    <property type="match status" value="1"/>
</dbReference>
<dbReference type="AlphaFoldDB" id="A0A8E0S3G0"/>
<keyword evidence="4" id="KW-0396">Initiation factor</keyword>
<organism evidence="4 5">
    <name type="scientific">Fasciolopsis buskii</name>
    <dbReference type="NCBI Taxonomy" id="27845"/>
    <lineage>
        <taxon>Eukaryota</taxon>
        <taxon>Metazoa</taxon>
        <taxon>Spiralia</taxon>
        <taxon>Lophotrochozoa</taxon>
        <taxon>Platyhelminthes</taxon>
        <taxon>Trematoda</taxon>
        <taxon>Digenea</taxon>
        <taxon>Plagiorchiida</taxon>
        <taxon>Echinostomata</taxon>
        <taxon>Echinostomatoidea</taxon>
        <taxon>Fasciolidae</taxon>
        <taxon>Fasciolopsis</taxon>
    </lineage>
</organism>